<evidence type="ECO:0000256" key="1">
    <source>
        <dbReference type="SAM" id="Phobius"/>
    </source>
</evidence>
<evidence type="ECO:0000313" key="3">
    <source>
        <dbReference type="Proteomes" id="UP001501459"/>
    </source>
</evidence>
<proteinExistence type="predicted"/>
<dbReference type="EMBL" id="BAAADM010000030">
    <property type="protein sequence ID" value="GAA0436414.1"/>
    <property type="molecule type" value="Genomic_DNA"/>
</dbReference>
<reference evidence="3" key="1">
    <citation type="journal article" date="2019" name="Int. J. Syst. Evol. Microbiol.">
        <title>The Global Catalogue of Microorganisms (GCM) 10K type strain sequencing project: providing services to taxonomists for standard genome sequencing and annotation.</title>
        <authorList>
            <consortium name="The Broad Institute Genomics Platform"/>
            <consortium name="The Broad Institute Genome Sequencing Center for Infectious Disease"/>
            <person name="Wu L."/>
            <person name="Ma J."/>
        </authorList>
    </citation>
    <scope>NUCLEOTIDE SEQUENCE [LARGE SCALE GENOMIC DNA]</scope>
    <source>
        <strain evidence="3">JCM 12149</strain>
    </source>
</reference>
<dbReference type="InterPro" id="IPR009526">
    <property type="entry name" value="DUF1146"/>
</dbReference>
<keyword evidence="1" id="KW-1133">Transmembrane helix</keyword>
<dbReference type="Pfam" id="PF06612">
    <property type="entry name" value="DUF1146"/>
    <property type="match status" value="1"/>
</dbReference>
<comment type="caution">
    <text evidence="2">The sequence shown here is derived from an EMBL/GenBank/DDBJ whole genome shotgun (WGS) entry which is preliminary data.</text>
</comment>
<evidence type="ECO:0000313" key="2">
    <source>
        <dbReference type="EMBL" id="GAA0436414.1"/>
    </source>
</evidence>
<feature type="transmembrane region" description="Helical" evidence="1">
    <location>
        <begin position="6"/>
        <end position="24"/>
    </location>
</feature>
<dbReference type="RefSeq" id="WP_343751730.1">
    <property type="nucleotide sequence ID" value="NZ_BAAADM010000030.1"/>
</dbReference>
<organism evidence="2 3">
    <name type="scientific">Lentibacillus halophilus</name>
    <dbReference type="NCBI Taxonomy" id="295065"/>
    <lineage>
        <taxon>Bacteria</taxon>
        <taxon>Bacillati</taxon>
        <taxon>Bacillota</taxon>
        <taxon>Bacilli</taxon>
        <taxon>Bacillales</taxon>
        <taxon>Bacillaceae</taxon>
        <taxon>Lentibacillus</taxon>
    </lineage>
</organism>
<keyword evidence="3" id="KW-1185">Reference proteome</keyword>
<protein>
    <submittedName>
        <fullName evidence="2">DUF1146 family protein</fullName>
    </submittedName>
</protein>
<name>A0ABP3J0X8_9BACI</name>
<gene>
    <name evidence="2" type="ORF">GCM10008983_11370</name>
</gene>
<dbReference type="Proteomes" id="UP001501459">
    <property type="component" value="Unassembled WGS sequence"/>
</dbReference>
<feature type="transmembrane region" description="Helical" evidence="1">
    <location>
        <begin position="44"/>
        <end position="64"/>
    </location>
</feature>
<accession>A0ABP3J0X8</accession>
<keyword evidence="1" id="KW-0472">Membrane</keyword>
<dbReference type="NCBIfam" id="TIGR02327">
    <property type="entry name" value="int_mem_ywzB"/>
    <property type="match status" value="1"/>
</dbReference>
<keyword evidence="1" id="KW-0812">Transmembrane</keyword>
<sequence>MFSSIGMTAIIGMISHLIFIYITWRAVTTINIDPLIRKGREAEAKVLIVFIAIFIGTGVSRFFLDFIQWSQDLMYLFQ</sequence>